<feature type="chain" id="PRO_5013380485" evidence="1">
    <location>
        <begin position="23"/>
        <end position="166"/>
    </location>
</feature>
<comment type="caution">
    <text evidence="2">The sequence shown here is derived from an EMBL/GenBank/DDBJ whole genome shotgun (WGS) entry which is preliminary data.</text>
</comment>
<reference evidence="2 3" key="1">
    <citation type="submission" date="2016-10" db="EMBL/GenBank/DDBJ databases">
        <title>Reductive evolution of mitochondrial metabolism and differential evolution of invasion-related proteins in Cryptosporidium.</title>
        <authorList>
            <person name="Liu S."/>
            <person name="Roellig D.M."/>
            <person name="Guo Y."/>
            <person name="Li N."/>
            <person name="Frace M.A."/>
            <person name="Tang K."/>
            <person name="Zhang L."/>
            <person name="Feng Y."/>
            <person name="Xiao L."/>
        </authorList>
    </citation>
    <scope>NUCLEOTIDE SEQUENCE [LARGE SCALE GENOMIC DNA]</scope>
    <source>
        <strain evidence="2">30847</strain>
    </source>
</reference>
<gene>
    <name evidence="2" type="ORF">cand_037930</name>
</gene>
<protein>
    <submittedName>
        <fullName evidence="2">Alpha beta fold family protein</fullName>
    </submittedName>
</protein>
<dbReference type="OrthoDB" id="408373at2759"/>
<dbReference type="AlphaFoldDB" id="A0A1J4MUQ5"/>
<dbReference type="VEuPathDB" id="CryptoDB:cand_037930"/>
<evidence type="ECO:0000256" key="1">
    <source>
        <dbReference type="SAM" id="SignalP"/>
    </source>
</evidence>
<dbReference type="GeneID" id="92367977"/>
<keyword evidence="3" id="KW-1185">Reference proteome</keyword>
<accession>A0A1J4MUQ5</accession>
<dbReference type="RefSeq" id="XP_067069831.1">
    <property type="nucleotide sequence ID" value="XM_067214018.1"/>
</dbReference>
<name>A0A1J4MUQ5_9CRYT</name>
<sequence length="166" mass="18870">MTLKSLLLFILYLSAVGSFGRGVETIEDNRYVTLSSGRTKYHIFGTNNPIYKGIVTVYGLLGCGEGYNIWRGTIVDLNFPESRIVTLPFTSHVLMSGSLSPINIALEFLEKTTVGNTLESLNKESNEFQIIEGIKFRYTNNSVIYEVNTEKYLIEDYTDILNYEYF</sequence>
<feature type="signal peptide" evidence="1">
    <location>
        <begin position="1"/>
        <end position="22"/>
    </location>
</feature>
<organism evidence="2 3">
    <name type="scientific">Cryptosporidium andersoni</name>
    <dbReference type="NCBI Taxonomy" id="117008"/>
    <lineage>
        <taxon>Eukaryota</taxon>
        <taxon>Sar</taxon>
        <taxon>Alveolata</taxon>
        <taxon>Apicomplexa</taxon>
        <taxon>Conoidasida</taxon>
        <taxon>Coccidia</taxon>
        <taxon>Eucoccidiorida</taxon>
        <taxon>Eimeriorina</taxon>
        <taxon>Cryptosporidiidae</taxon>
        <taxon>Cryptosporidium</taxon>
    </lineage>
</organism>
<evidence type="ECO:0000313" key="3">
    <source>
        <dbReference type="Proteomes" id="UP000186804"/>
    </source>
</evidence>
<keyword evidence="1" id="KW-0732">Signal</keyword>
<evidence type="ECO:0000313" key="2">
    <source>
        <dbReference type="EMBL" id="OII77985.1"/>
    </source>
</evidence>
<dbReference type="EMBL" id="LRBS01000011">
    <property type="protein sequence ID" value="OII77985.1"/>
    <property type="molecule type" value="Genomic_DNA"/>
</dbReference>
<dbReference type="Proteomes" id="UP000186804">
    <property type="component" value="Unassembled WGS sequence"/>
</dbReference>
<proteinExistence type="predicted"/>